<comment type="subcellular location">
    <subcellularLocation>
        <location evidence="1">Membrane</location>
        <topology evidence="1">Multi-pass membrane protein</topology>
    </subcellularLocation>
</comment>
<evidence type="ECO:0000256" key="2">
    <source>
        <dbReference type="ARBA" id="ARBA00022692"/>
    </source>
</evidence>
<feature type="transmembrane region" description="Helical" evidence="7">
    <location>
        <begin position="136"/>
        <end position="159"/>
    </location>
</feature>
<evidence type="ECO:0000256" key="1">
    <source>
        <dbReference type="ARBA" id="ARBA00004141"/>
    </source>
</evidence>
<dbReference type="Proteomes" id="UP000250140">
    <property type="component" value="Unassembled WGS sequence"/>
</dbReference>
<evidence type="ECO:0000313" key="10">
    <source>
        <dbReference type="Proteomes" id="UP000250140"/>
    </source>
</evidence>
<sequence length="349" mass="39032">MVYSDIHLPLPGFIALDWTLMTVALIPILLRLSLRRRHIGPHLLSTNLSDSFVIMAWLSGIVLISINAWKNSLRERYIHAPPSSLYYMVPRDQAAHLLYVSWISLFFIYISLWCSKAAFLAFYYSLFSLQGKRTRIVLWCASVFTFSTFILHMCLIAFWCTPISNNWNIDGHLCSAVHSISSVTVSTFANIATDLVILSIPISTLIGMRLGKTELTGLVFVFLMGSVSIVAALVRFITLKLVEHAPRAEITHTIDVWALVEIVSSLLAVCLPSLRTFVRHHRPTPKEVSRSDSASSRSDSETPRPPPHTVQSAGELELKRTATETLDELGYEGEGEDERGKGVEGFEVV</sequence>
<proteinExistence type="inferred from homology"/>
<dbReference type="InterPro" id="IPR049326">
    <property type="entry name" value="Rhodopsin_dom_fungi"/>
</dbReference>
<feature type="transmembrane region" description="Helical" evidence="7">
    <location>
        <begin position="12"/>
        <end position="30"/>
    </location>
</feature>
<feature type="compositionally biased region" description="Acidic residues" evidence="6">
    <location>
        <begin position="325"/>
        <end position="337"/>
    </location>
</feature>
<feature type="region of interest" description="Disordered" evidence="6">
    <location>
        <begin position="282"/>
        <end position="349"/>
    </location>
</feature>
<organism evidence="9 10">
    <name type="scientific">Glonium stellatum</name>
    <dbReference type="NCBI Taxonomy" id="574774"/>
    <lineage>
        <taxon>Eukaryota</taxon>
        <taxon>Fungi</taxon>
        <taxon>Dikarya</taxon>
        <taxon>Ascomycota</taxon>
        <taxon>Pezizomycotina</taxon>
        <taxon>Dothideomycetes</taxon>
        <taxon>Pleosporomycetidae</taxon>
        <taxon>Gloniales</taxon>
        <taxon>Gloniaceae</taxon>
        <taxon>Glonium</taxon>
    </lineage>
</organism>
<evidence type="ECO:0000256" key="5">
    <source>
        <dbReference type="ARBA" id="ARBA00038359"/>
    </source>
</evidence>
<accession>A0A8E2EXK9</accession>
<feature type="transmembrane region" description="Helical" evidence="7">
    <location>
        <begin position="215"/>
        <end position="237"/>
    </location>
</feature>
<keyword evidence="10" id="KW-1185">Reference proteome</keyword>
<evidence type="ECO:0000313" key="9">
    <source>
        <dbReference type="EMBL" id="OCL06621.1"/>
    </source>
</evidence>
<dbReference type="InterPro" id="IPR052337">
    <property type="entry name" value="SAT4-like"/>
</dbReference>
<dbReference type="AlphaFoldDB" id="A0A8E2EXK9"/>
<dbReference type="GO" id="GO:0016020">
    <property type="term" value="C:membrane"/>
    <property type="evidence" value="ECO:0007669"/>
    <property type="project" value="UniProtKB-SubCell"/>
</dbReference>
<evidence type="ECO:0000259" key="8">
    <source>
        <dbReference type="Pfam" id="PF20684"/>
    </source>
</evidence>
<feature type="transmembrane region" description="Helical" evidence="7">
    <location>
        <begin position="51"/>
        <end position="69"/>
    </location>
</feature>
<gene>
    <name evidence="9" type="ORF">AOQ84DRAFT_343049</name>
</gene>
<evidence type="ECO:0000256" key="3">
    <source>
        <dbReference type="ARBA" id="ARBA00022989"/>
    </source>
</evidence>
<keyword evidence="4 7" id="KW-0472">Membrane</keyword>
<dbReference type="OrthoDB" id="5372266at2759"/>
<keyword evidence="2 7" id="KW-0812">Transmembrane</keyword>
<dbReference type="PANTHER" id="PTHR33048:SF92">
    <property type="entry name" value="INTEGRAL MEMBRANE PROTEIN"/>
    <property type="match status" value="1"/>
</dbReference>
<name>A0A8E2EXK9_9PEZI</name>
<evidence type="ECO:0000256" key="4">
    <source>
        <dbReference type="ARBA" id="ARBA00023136"/>
    </source>
</evidence>
<dbReference type="PANTHER" id="PTHR33048">
    <property type="entry name" value="PTH11-LIKE INTEGRAL MEMBRANE PROTEIN (AFU_ORTHOLOGUE AFUA_5G11245)"/>
    <property type="match status" value="1"/>
</dbReference>
<protein>
    <recommendedName>
        <fullName evidence="8">Rhodopsin domain-containing protein</fullName>
    </recommendedName>
</protein>
<evidence type="ECO:0000256" key="6">
    <source>
        <dbReference type="SAM" id="MobiDB-lite"/>
    </source>
</evidence>
<dbReference type="Pfam" id="PF20684">
    <property type="entry name" value="Fung_rhodopsin"/>
    <property type="match status" value="1"/>
</dbReference>
<reference evidence="9 10" key="1">
    <citation type="journal article" date="2016" name="Nat. Commun.">
        <title>Ectomycorrhizal ecology is imprinted in the genome of the dominant symbiotic fungus Cenococcum geophilum.</title>
        <authorList>
            <consortium name="DOE Joint Genome Institute"/>
            <person name="Peter M."/>
            <person name="Kohler A."/>
            <person name="Ohm R.A."/>
            <person name="Kuo A."/>
            <person name="Krutzmann J."/>
            <person name="Morin E."/>
            <person name="Arend M."/>
            <person name="Barry K.W."/>
            <person name="Binder M."/>
            <person name="Choi C."/>
            <person name="Clum A."/>
            <person name="Copeland A."/>
            <person name="Grisel N."/>
            <person name="Haridas S."/>
            <person name="Kipfer T."/>
            <person name="LaButti K."/>
            <person name="Lindquist E."/>
            <person name="Lipzen A."/>
            <person name="Maire R."/>
            <person name="Meier B."/>
            <person name="Mihaltcheva S."/>
            <person name="Molinier V."/>
            <person name="Murat C."/>
            <person name="Poggeler S."/>
            <person name="Quandt C.A."/>
            <person name="Sperisen C."/>
            <person name="Tritt A."/>
            <person name="Tisserant E."/>
            <person name="Crous P.W."/>
            <person name="Henrissat B."/>
            <person name="Nehls U."/>
            <person name="Egli S."/>
            <person name="Spatafora J.W."/>
            <person name="Grigoriev I.V."/>
            <person name="Martin F.M."/>
        </authorList>
    </citation>
    <scope>NUCLEOTIDE SEQUENCE [LARGE SCALE GENOMIC DNA]</scope>
    <source>
        <strain evidence="9 10">CBS 207.34</strain>
    </source>
</reference>
<feature type="transmembrane region" description="Helical" evidence="7">
    <location>
        <begin position="257"/>
        <end position="278"/>
    </location>
</feature>
<comment type="similarity">
    <text evidence="5">Belongs to the SAT4 family.</text>
</comment>
<feature type="compositionally biased region" description="Basic and acidic residues" evidence="6">
    <location>
        <begin position="338"/>
        <end position="349"/>
    </location>
</feature>
<feature type="transmembrane region" description="Helical" evidence="7">
    <location>
        <begin position="97"/>
        <end position="124"/>
    </location>
</feature>
<feature type="transmembrane region" description="Helical" evidence="7">
    <location>
        <begin position="179"/>
        <end position="203"/>
    </location>
</feature>
<feature type="domain" description="Rhodopsin" evidence="8">
    <location>
        <begin position="47"/>
        <end position="279"/>
    </location>
</feature>
<evidence type="ECO:0000256" key="7">
    <source>
        <dbReference type="SAM" id="Phobius"/>
    </source>
</evidence>
<dbReference type="EMBL" id="KV750020">
    <property type="protein sequence ID" value="OCL06621.1"/>
    <property type="molecule type" value="Genomic_DNA"/>
</dbReference>
<keyword evidence="3 7" id="KW-1133">Transmembrane helix</keyword>